<organism evidence="1 2">
    <name type="scientific">Brachionus plicatilis</name>
    <name type="common">Marine rotifer</name>
    <name type="synonym">Brachionus muelleri</name>
    <dbReference type="NCBI Taxonomy" id="10195"/>
    <lineage>
        <taxon>Eukaryota</taxon>
        <taxon>Metazoa</taxon>
        <taxon>Spiralia</taxon>
        <taxon>Gnathifera</taxon>
        <taxon>Rotifera</taxon>
        <taxon>Eurotatoria</taxon>
        <taxon>Monogononta</taxon>
        <taxon>Pseudotrocha</taxon>
        <taxon>Ploima</taxon>
        <taxon>Brachionidae</taxon>
        <taxon>Brachionus</taxon>
    </lineage>
</organism>
<dbReference type="EMBL" id="REGN01001078">
    <property type="protein sequence ID" value="RNA37164.1"/>
    <property type="molecule type" value="Genomic_DNA"/>
</dbReference>
<protein>
    <submittedName>
        <fullName evidence="1">Uncharacterized protein</fullName>
    </submittedName>
</protein>
<dbReference type="AlphaFoldDB" id="A0A3M7SMV0"/>
<reference evidence="1 2" key="1">
    <citation type="journal article" date="2018" name="Sci. Rep.">
        <title>Genomic signatures of local adaptation to the degree of environmental predictability in rotifers.</title>
        <authorList>
            <person name="Franch-Gras L."/>
            <person name="Hahn C."/>
            <person name="Garcia-Roger E.M."/>
            <person name="Carmona M.J."/>
            <person name="Serra M."/>
            <person name="Gomez A."/>
        </authorList>
    </citation>
    <scope>NUCLEOTIDE SEQUENCE [LARGE SCALE GENOMIC DNA]</scope>
    <source>
        <strain evidence="1">HYR1</strain>
    </source>
</reference>
<sequence length="134" mass="16252">MICFREIKKTTSEIRFDFDHTQAPIFTHLPIHRQKIEKLLCTFKIYFKKFKWLWHFLMYLMNSLWRRTSVLSNFISSRNLSNRSDAKTNLQKLTQIKSTTTTKRKSIKCYGYKQNVFEFVRIEQGSERKKSNID</sequence>
<evidence type="ECO:0000313" key="1">
    <source>
        <dbReference type="EMBL" id="RNA37164.1"/>
    </source>
</evidence>
<keyword evidence="2" id="KW-1185">Reference proteome</keyword>
<name>A0A3M7SMV0_BRAPC</name>
<dbReference type="Proteomes" id="UP000276133">
    <property type="component" value="Unassembled WGS sequence"/>
</dbReference>
<evidence type="ECO:0000313" key="2">
    <source>
        <dbReference type="Proteomes" id="UP000276133"/>
    </source>
</evidence>
<accession>A0A3M7SMV0</accession>
<comment type="caution">
    <text evidence="1">The sequence shown here is derived from an EMBL/GenBank/DDBJ whole genome shotgun (WGS) entry which is preliminary data.</text>
</comment>
<gene>
    <name evidence="1" type="ORF">BpHYR1_015062</name>
</gene>
<proteinExistence type="predicted"/>